<dbReference type="KEGG" id="nmv:NITMOv2_3417"/>
<proteinExistence type="predicted"/>
<dbReference type="PATRIC" id="fig|42253.5.peg.3371"/>
<feature type="domain" description="PilZ" evidence="1">
    <location>
        <begin position="25"/>
        <end position="112"/>
    </location>
</feature>
<evidence type="ECO:0000259" key="1">
    <source>
        <dbReference type="Pfam" id="PF07238"/>
    </source>
</evidence>
<dbReference type="GO" id="GO:0035438">
    <property type="term" value="F:cyclic-di-GMP binding"/>
    <property type="evidence" value="ECO:0007669"/>
    <property type="project" value="InterPro"/>
</dbReference>
<reference evidence="2 3" key="1">
    <citation type="journal article" date="2015" name="Proc. Natl. Acad. Sci. U.S.A.">
        <title>Expanded metabolic versatility of ubiquitous nitrite-oxidizing bacteria from the genus Nitrospira.</title>
        <authorList>
            <person name="Koch H."/>
            <person name="Lucker S."/>
            <person name="Albertsen M."/>
            <person name="Kitzinger K."/>
            <person name="Herbold C."/>
            <person name="Spieck E."/>
            <person name="Nielsen P.H."/>
            <person name="Wagner M."/>
            <person name="Daims H."/>
        </authorList>
    </citation>
    <scope>NUCLEOTIDE SEQUENCE [LARGE SCALE GENOMIC DNA]</scope>
    <source>
        <strain evidence="2 3">NSP M-1</strain>
    </source>
</reference>
<dbReference type="EMBL" id="CP011801">
    <property type="protein sequence ID" value="ALA59809.1"/>
    <property type="molecule type" value="Genomic_DNA"/>
</dbReference>
<keyword evidence="3" id="KW-1185">Reference proteome</keyword>
<dbReference type="Proteomes" id="UP000069205">
    <property type="component" value="Chromosome"/>
</dbReference>
<gene>
    <name evidence="2" type="ORF">NITMOv2_3417</name>
</gene>
<dbReference type="AlphaFoldDB" id="A0A0K2GG24"/>
<dbReference type="STRING" id="42253.NITMOv2_3417"/>
<accession>A0A0K2GG24</accession>
<evidence type="ECO:0000313" key="2">
    <source>
        <dbReference type="EMBL" id="ALA59809.1"/>
    </source>
</evidence>
<dbReference type="InterPro" id="IPR009875">
    <property type="entry name" value="PilZ_domain"/>
</dbReference>
<sequence>MAQMEWEWPMADCQENHSERVALLRPIPYEMTTPVEGPVGVRGGKALSLNISSGGMLVLMDQAPEIEQVLKVYVPTPVTVAETPTLAEVRWTRKMPIGKQNGQGAYFVGLKFMF</sequence>
<organism evidence="2 3">
    <name type="scientific">Nitrospira moscoviensis</name>
    <dbReference type="NCBI Taxonomy" id="42253"/>
    <lineage>
        <taxon>Bacteria</taxon>
        <taxon>Pseudomonadati</taxon>
        <taxon>Nitrospirota</taxon>
        <taxon>Nitrospiria</taxon>
        <taxon>Nitrospirales</taxon>
        <taxon>Nitrospiraceae</taxon>
        <taxon>Nitrospira</taxon>
    </lineage>
</organism>
<name>A0A0K2GG24_NITMO</name>
<protein>
    <recommendedName>
        <fullName evidence="1">PilZ domain-containing protein</fullName>
    </recommendedName>
</protein>
<evidence type="ECO:0000313" key="3">
    <source>
        <dbReference type="Proteomes" id="UP000069205"/>
    </source>
</evidence>
<dbReference type="Pfam" id="PF07238">
    <property type="entry name" value="PilZ"/>
    <property type="match status" value="1"/>
</dbReference>